<dbReference type="EMBL" id="JASCZI010121721">
    <property type="protein sequence ID" value="MED6162742.1"/>
    <property type="molecule type" value="Genomic_DNA"/>
</dbReference>
<feature type="domain" description="DUF7148" evidence="2">
    <location>
        <begin position="73"/>
        <end position="101"/>
    </location>
</feature>
<evidence type="ECO:0000313" key="3">
    <source>
        <dbReference type="EMBL" id="MED6162742.1"/>
    </source>
</evidence>
<dbReference type="Pfam" id="PF23650">
    <property type="entry name" value="DUF7148"/>
    <property type="match status" value="1"/>
</dbReference>
<accession>A0ABU6UN40</accession>
<reference evidence="3 4" key="1">
    <citation type="journal article" date="2023" name="Plants (Basel)">
        <title>Bridging the Gap: Combining Genomics and Transcriptomics Approaches to Understand Stylosanthes scabra, an Orphan Legume from the Brazilian Caatinga.</title>
        <authorList>
            <person name="Ferreira-Neto J.R.C."/>
            <person name="da Silva M.D."/>
            <person name="Binneck E."/>
            <person name="de Melo N.F."/>
            <person name="da Silva R.H."/>
            <person name="de Melo A.L.T.M."/>
            <person name="Pandolfi V."/>
            <person name="Bustamante F.O."/>
            <person name="Brasileiro-Vidal A.C."/>
            <person name="Benko-Iseppon A.M."/>
        </authorList>
    </citation>
    <scope>NUCLEOTIDE SEQUENCE [LARGE SCALE GENOMIC DNA]</scope>
    <source>
        <tissue evidence="3">Leaves</tissue>
    </source>
</reference>
<feature type="compositionally biased region" description="Polar residues" evidence="1">
    <location>
        <begin position="60"/>
        <end position="72"/>
    </location>
</feature>
<dbReference type="Proteomes" id="UP001341840">
    <property type="component" value="Unassembled WGS sequence"/>
</dbReference>
<feature type="region of interest" description="Disordered" evidence="1">
    <location>
        <begin position="51"/>
        <end position="79"/>
    </location>
</feature>
<organism evidence="3 4">
    <name type="scientific">Stylosanthes scabra</name>
    <dbReference type="NCBI Taxonomy" id="79078"/>
    <lineage>
        <taxon>Eukaryota</taxon>
        <taxon>Viridiplantae</taxon>
        <taxon>Streptophyta</taxon>
        <taxon>Embryophyta</taxon>
        <taxon>Tracheophyta</taxon>
        <taxon>Spermatophyta</taxon>
        <taxon>Magnoliopsida</taxon>
        <taxon>eudicotyledons</taxon>
        <taxon>Gunneridae</taxon>
        <taxon>Pentapetalae</taxon>
        <taxon>rosids</taxon>
        <taxon>fabids</taxon>
        <taxon>Fabales</taxon>
        <taxon>Fabaceae</taxon>
        <taxon>Papilionoideae</taxon>
        <taxon>50 kb inversion clade</taxon>
        <taxon>dalbergioids sensu lato</taxon>
        <taxon>Dalbergieae</taxon>
        <taxon>Pterocarpus clade</taxon>
        <taxon>Stylosanthes</taxon>
    </lineage>
</organism>
<evidence type="ECO:0000259" key="2">
    <source>
        <dbReference type="Pfam" id="PF23650"/>
    </source>
</evidence>
<name>A0ABU6UN40_9FABA</name>
<evidence type="ECO:0000313" key="4">
    <source>
        <dbReference type="Proteomes" id="UP001341840"/>
    </source>
</evidence>
<comment type="caution">
    <text evidence="3">The sequence shown here is derived from an EMBL/GenBank/DDBJ whole genome shotgun (WGS) entry which is preliminary data.</text>
</comment>
<evidence type="ECO:0000256" key="1">
    <source>
        <dbReference type="SAM" id="MobiDB-lite"/>
    </source>
</evidence>
<proteinExistence type="predicted"/>
<dbReference type="InterPro" id="IPR055572">
    <property type="entry name" value="DUF7148"/>
</dbReference>
<keyword evidence="4" id="KW-1185">Reference proteome</keyword>
<sequence length="108" mass="11876">MNASNNCIRGSLFTRFKVLAKIETFSHSMEFSLCMVAFISDESETLLEKAIKHQKEEPQSRTQSSNGDSGQTAFAKGANLPLPMPLKVDKIAGGARLGFIHKLPIVYC</sequence>
<protein>
    <recommendedName>
        <fullName evidence="2">DUF7148 domain-containing protein</fullName>
    </recommendedName>
</protein>
<gene>
    <name evidence="3" type="ORF">PIB30_073467</name>
</gene>